<dbReference type="Pfam" id="PF00398">
    <property type="entry name" value="RrnaAD"/>
    <property type="match status" value="1"/>
</dbReference>
<dbReference type="STRING" id="1423734.FC83_GL000621"/>
<dbReference type="CDD" id="cd02440">
    <property type="entry name" value="AdoMet_MTases"/>
    <property type="match status" value="1"/>
</dbReference>
<dbReference type="PROSITE" id="PS51689">
    <property type="entry name" value="SAM_RNA_A_N6_MT"/>
    <property type="match status" value="1"/>
</dbReference>
<dbReference type="InterPro" id="IPR011530">
    <property type="entry name" value="rRNA_adenine_dimethylase"/>
</dbReference>
<evidence type="ECO:0000313" key="11">
    <source>
        <dbReference type="EMBL" id="KRM31560.1"/>
    </source>
</evidence>
<evidence type="ECO:0000256" key="7">
    <source>
        <dbReference type="ARBA" id="ARBA00049167"/>
    </source>
</evidence>
<sequence length="294" mass="32128">MTELISSPERTREILQAHGFTFKKSLGQNFLTNPGLLQDMVAAADLSAADQVIEIGPGIGALTELLAQKAGKVVALEIDQRLIPILADTLQAYPNVVVKNADILKVDLPALLAAEFDVTKPIKVLANLPYYITTPILLKLVQAQVDLAQIIVMMQYEVAERIVATPGHKAYGSLTLAIAMNMQAQIVTKVPKSAFIPQPKVDSAIVSLTPLTTEIIPKAEKAQFNRFIQIVFKQRRKRLLNNLLSFFGKTPAIKATMTAGITSLGVTVDVRAEALSLGQLEALFRFILKNQYKI</sequence>
<dbReference type="Proteomes" id="UP000051236">
    <property type="component" value="Unassembled WGS sequence"/>
</dbReference>
<dbReference type="InterPro" id="IPR020598">
    <property type="entry name" value="rRNA_Ade_methylase_Trfase_N"/>
</dbReference>
<proteinExistence type="inferred from homology"/>
<keyword evidence="4 8" id="KW-0808">Transferase</keyword>
<keyword evidence="12" id="KW-1185">Reference proteome</keyword>
<feature type="binding site" evidence="8 9">
    <location>
        <position position="77"/>
    </location>
    <ligand>
        <name>S-adenosyl-L-methionine</name>
        <dbReference type="ChEBI" id="CHEBI:59789"/>
    </ligand>
</feature>
<evidence type="ECO:0000256" key="5">
    <source>
        <dbReference type="ARBA" id="ARBA00022691"/>
    </source>
</evidence>
<feature type="binding site" evidence="8 9">
    <location>
        <position position="56"/>
    </location>
    <ligand>
        <name>S-adenosyl-L-methionine</name>
        <dbReference type="ChEBI" id="CHEBI:59789"/>
    </ligand>
</feature>
<dbReference type="PANTHER" id="PTHR11727">
    <property type="entry name" value="DIMETHYLADENOSINE TRANSFERASE"/>
    <property type="match status" value="1"/>
</dbReference>
<dbReference type="SMART" id="SM00650">
    <property type="entry name" value="rADc"/>
    <property type="match status" value="1"/>
</dbReference>
<keyword evidence="6 8" id="KW-0694">RNA-binding</keyword>
<reference evidence="11 12" key="1">
    <citation type="journal article" date="2015" name="Genome Announc.">
        <title>Expanding the biotechnology potential of lactobacilli through comparative genomics of 213 strains and associated genera.</title>
        <authorList>
            <person name="Sun Z."/>
            <person name="Harris H.M."/>
            <person name="McCann A."/>
            <person name="Guo C."/>
            <person name="Argimon S."/>
            <person name="Zhang W."/>
            <person name="Yang X."/>
            <person name="Jeffery I.B."/>
            <person name="Cooney J.C."/>
            <person name="Kagawa T.F."/>
            <person name="Liu W."/>
            <person name="Song Y."/>
            <person name="Salvetti E."/>
            <person name="Wrobel A."/>
            <person name="Rasinkangas P."/>
            <person name="Parkhill J."/>
            <person name="Rea M.C."/>
            <person name="O'Sullivan O."/>
            <person name="Ritari J."/>
            <person name="Douillard F.P."/>
            <person name="Paul Ross R."/>
            <person name="Yang R."/>
            <person name="Briner A.E."/>
            <person name="Felis G.E."/>
            <person name="de Vos W.M."/>
            <person name="Barrangou R."/>
            <person name="Klaenhammer T.R."/>
            <person name="Caufield P.W."/>
            <person name="Cui Y."/>
            <person name="Zhang H."/>
            <person name="O'Toole P.W."/>
        </authorList>
    </citation>
    <scope>NUCLEOTIDE SEQUENCE [LARGE SCALE GENOMIC DNA]</scope>
    <source>
        <strain evidence="11 12">DSM 18527</strain>
    </source>
</reference>
<dbReference type="Gene3D" id="3.40.50.150">
    <property type="entry name" value="Vaccinia Virus protein VP39"/>
    <property type="match status" value="1"/>
</dbReference>
<dbReference type="InterPro" id="IPR023165">
    <property type="entry name" value="rRNA_Ade_diMease-like_C"/>
</dbReference>
<feature type="binding site" evidence="8 9">
    <location>
        <position position="31"/>
    </location>
    <ligand>
        <name>S-adenosyl-L-methionine</name>
        <dbReference type="ChEBI" id="CHEBI:59789"/>
    </ligand>
</feature>
<comment type="caution">
    <text evidence="11">The sequence shown here is derived from an EMBL/GenBank/DDBJ whole genome shotgun (WGS) entry which is preliminary data.</text>
</comment>
<evidence type="ECO:0000256" key="9">
    <source>
        <dbReference type="PROSITE-ProRule" id="PRU01026"/>
    </source>
</evidence>
<dbReference type="SUPFAM" id="SSF53335">
    <property type="entry name" value="S-adenosyl-L-methionine-dependent methyltransferases"/>
    <property type="match status" value="1"/>
</dbReference>
<protein>
    <recommendedName>
        <fullName evidence="8">Ribosomal RNA small subunit methyltransferase A</fullName>
        <ecNumber evidence="8">2.1.1.182</ecNumber>
    </recommendedName>
    <alternativeName>
        <fullName evidence="8">16S rRNA (adenine(1518)-N(6)/adenine(1519)-N(6))-dimethyltransferase</fullName>
    </alternativeName>
    <alternativeName>
        <fullName evidence="8">16S rRNA dimethyladenosine transferase</fullName>
    </alternativeName>
    <alternativeName>
        <fullName evidence="8">16S rRNA dimethylase</fullName>
    </alternativeName>
    <alternativeName>
        <fullName evidence="8">S-adenosylmethionine-6-N', N'-adenosyl(rRNA) dimethyltransferase</fullName>
    </alternativeName>
</protein>
<feature type="binding site" evidence="8 9">
    <location>
        <position position="29"/>
    </location>
    <ligand>
        <name>S-adenosyl-L-methionine</name>
        <dbReference type="ChEBI" id="CHEBI:59789"/>
    </ligand>
</feature>
<dbReference type="InterPro" id="IPR020596">
    <property type="entry name" value="rRNA_Ade_Mease_Trfase_CS"/>
</dbReference>
<accession>A0A0R1XMS1</accession>
<dbReference type="Gene3D" id="1.10.8.100">
    <property type="entry name" value="Ribosomal RNA adenine dimethylase-like, domain 2"/>
    <property type="match status" value="1"/>
</dbReference>
<dbReference type="PATRIC" id="fig|1423734.3.peg.627"/>
<dbReference type="PROSITE" id="PS01131">
    <property type="entry name" value="RRNA_A_DIMETH"/>
    <property type="match status" value="1"/>
</dbReference>
<dbReference type="InterPro" id="IPR029063">
    <property type="entry name" value="SAM-dependent_MTases_sf"/>
</dbReference>
<evidence type="ECO:0000259" key="10">
    <source>
        <dbReference type="SMART" id="SM00650"/>
    </source>
</evidence>
<dbReference type="GO" id="GO:0052908">
    <property type="term" value="F:16S rRNA (adenine(1518)-N(6)/adenine(1519)-N(6))-dimethyltransferase activity"/>
    <property type="evidence" value="ECO:0007669"/>
    <property type="project" value="UniProtKB-EC"/>
</dbReference>
<evidence type="ECO:0000256" key="8">
    <source>
        <dbReference type="HAMAP-Rule" id="MF_00607"/>
    </source>
</evidence>
<name>A0A0R1XMS1_9LACO</name>
<keyword evidence="2 8" id="KW-0698">rRNA processing</keyword>
<dbReference type="HAMAP" id="MF_00607">
    <property type="entry name" value="16SrRNA_methyltr_A"/>
    <property type="match status" value="1"/>
</dbReference>
<dbReference type="eggNOG" id="COG0030">
    <property type="taxonomic scope" value="Bacteria"/>
</dbReference>
<feature type="domain" description="Ribosomal RNA adenine methylase transferase N-terminal" evidence="10">
    <location>
        <begin position="36"/>
        <end position="212"/>
    </location>
</feature>
<keyword evidence="5 8" id="KW-0949">S-adenosyl-L-methionine</keyword>
<dbReference type="InterPro" id="IPR001737">
    <property type="entry name" value="KsgA/Erm"/>
</dbReference>
<dbReference type="GO" id="GO:0005829">
    <property type="term" value="C:cytosol"/>
    <property type="evidence" value="ECO:0007669"/>
    <property type="project" value="TreeGrafter"/>
</dbReference>
<organism evidence="11 12">
    <name type="scientific">Agrilactobacillus composti DSM 18527 = JCM 14202</name>
    <dbReference type="NCBI Taxonomy" id="1423734"/>
    <lineage>
        <taxon>Bacteria</taxon>
        <taxon>Bacillati</taxon>
        <taxon>Bacillota</taxon>
        <taxon>Bacilli</taxon>
        <taxon>Lactobacillales</taxon>
        <taxon>Lactobacillaceae</taxon>
        <taxon>Agrilactobacillus</taxon>
    </lineage>
</organism>
<comment type="function">
    <text evidence="8">Specifically dimethylates two adjacent adenosines (A1518 and A1519) in the loop of a conserved hairpin near the 3'-end of 16S rRNA in the 30S particle. May play a critical role in biogenesis of 30S subunits.</text>
</comment>
<dbReference type="PANTHER" id="PTHR11727:SF7">
    <property type="entry name" value="DIMETHYLADENOSINE TRANSFERASE-RELATED"/>
    <property type="match status" value="1"/>
</dbReference>
<evidence type="ECO:0000256" key="2">
    <source>
        <dbReference type="ARBA" id="ARBA00022552"/>
    </source>
</evidence>
<dbReference type="GO" id="GO:0052910">
    <property type="term" value="F:23S rRNA (adenine(2085)-N(6))-dimethyltransferase activity"/>
    <property type="evidence" value="ECO:0007669"/>
    <property type="project" value="UniProtKB-EC"/>
</dbReference>
<dbReference type="RefSeq" id="WP_057002848.1">
    <property type="nucleotide sequence ID" value="NZ_AZGA01000077.1"/>
</dbReference>
<gene>
    <name evidence="8" type="primary">rsmA</name>
    <name evidence="8" type="synonym">ksgA</name>
    <name evidence="11" type="ORF">FC83_GL000621</name>
</gene>
<comment type="subcellular location">
    <subcellularLocation>
        <location evidence="8">Cytoplasm</location>
    </subcellularLocation>
</comment>
<feature type="binding site" evidence="8 9">
    <location>
        <position position="102"/>
    </location>
    <ligand>
        <name>S-adenosyl-L-methionine</name>
        <dbReference type="ChEBI" id="CHEBI:59789"/>
    </ligand>
</feature>
<evidence type="ECO:0000313" key="12">
    <source>
        <dbReference type="Proteomes" id="UP000051236"/>
    </source>
</evidence>
<evidence type="ECO:0000256" key="1">
    <source>
        <dbReference type="ARBA" id="ARBA00022490"/>
    </source>
</evidence>
<dbReference type="EC" id="2.1.1.182" evidence="8"/>
<keyword evidence="3 8" id="KW-0489">Methyltransferase</keyword>
<evidence type="ECO:0000256" key="3">
    <source>
        <dbReference type="ARBA" id="ARBA00022603"/>
    </source>
</evidence>
<comment type="catalytic activity">
    <reaction evidence="7">
        <text>adenosine(2085) in 23S rRNA + 2 S-adenosyl-L-methionine = N(6)-dimethyladenosine(2085) in 23S rRNA + 2 S-adenosyl-L-homocysteine + 2 H(+)</text>
        <dbReference type="Rhea" id="RHEA:42784"/>
        <dbReference type="Rhea" id="RHEA-COMP:10237"/>
        <dbReference type="Rhea" id="RHEA-COMP:10238"/>
        <dbReference type="ChEBI" id="CHEBI:15378"/>
        <dbReference type="ChEBI" id="CHEBI:57856"/>
        <dbReference type="ChEBI" id="CHEBI:59789"/>
        <dbReference type="ChEBI" id="CHEBI:74411"/>
        <dbReference type="ChEBI" id="CHEBI:74493"/>
        <dbReference type="EC" id="2.1.1.184"/>
    </reaction>
</comment>
<dbReference type="FunFam" id="3.40.50.150:FF:000023">
    <property type="entry name" value="Ribosomal RNA small subunit methyltransferase A"/>
    <property type="match status" value="1"/>
</dbReference>
<dbReference type="AlphaFoldDB" id="A0A0R1XMS1"/>
<feature type="binding site" evidence="8 9">
    <location>
        <position position="127"/>
    </location>
    <ligand>
        <name>S-adenosyl-L-methionine</name>
        <dbReference type="ChEBI" id="CHEBI:59789"/>
    </ligand>
</feature>
<dbReference type="NCBIfam" id="TIGR00755">
    <property type="entry name" value="ksgA"/>
    <property type="match status" value="1"/>
</dbReference>
<comment type="catalytic activity">
    <reaction evidence="8">
        <text>adenosine(1518)/adenosine(1519) in 16S rRNA + 4 S-adenosyl-L-methionine = N(6)-dimethyladenosine(1518)/N(6)-dimethyladenosine(1519) in 16S rRNA + 4 S-adenosyl-L-homocysteine + 4 H(+)</text>
        <dbReference type="Rhea" id="RHEA:19609"/>
        <dbReference type="Rhea" id="RHEA-COMP:10232"/>
        <dbReference type="Rhea" id="RHEA-COMP:10233"/>
        <dbReference type="ChEBI" id="CHEBI:15378"/>
        <dbReference type="ChEBI" id="CHEBI:57856"/>
        <dbReference type="ChEBI" id="CHEBI:59789"/>
        <dbReference type="ChEBI" id="CHEBI:74411"/>
        <dbReference type="ChEBI" id="CHEBI:74493"/>
        <dbReference type="EC" id="2.1.1.182"/>
    </reaction>
</comment>
<dbReference type="EMBL" id="AZGA01000077">
    <property type="protein sequence ID" value="KRM31560.1"/>
    <property type="molecule type" value="Genomic_DNA"/>
</dbReference>
<dbReference type="GO" id="GO:0003723">
    <property type="term" value="F:RNA binding"/>
    <property type="evidence" value="ECO:0007669"/>
    <property type="project" value="UniProtKB-UniRule"/>
</dbReference>
<evidence type="ECO:0000256" key="4">
    <source>
        <dbReference type="ARBA" id="ARBA00022679"/>
    </source>
</evidence>
<comment type="similarity">
    <text evidence="8">Belongs to the class I-like SAM-binding methyltransferase superfamily. rRNA adenine N(6)-methyltransferase family. RsmA subfamily.</text>
</comment>
<evidence type="ECO:0000256" key="6">
    <source>
        <dbReference type="ARBA" id="ARBA00022884"/>
    </source>
</evidence>
<keyword evidence="1 8" id="KW-0963">Cytoplasm</keyword>